<evidence type="ECO:0000256" key="1">
    <source>
        <dbReference type="SAM" id="MobiDB-lite"/>
    </source>
</evidence>
<protein>
    <submittedName>
        <fullName evidence="2">Uncharacterized protein</fullName>
    </submittedName>
</protein>
<feature type="region of interest" description="Disordered" evidence="1">
    <location>
        <begin position="117"/>
        <end position="150"/>
    </location>
</feature>
<comment type="caution">
    <text evidence="2">The sequence shown here is derived from an EMBL/GenBank/DDBJ whole genome shotgun (WGS) entry which is preliminary data.</text>
</comment>
<sequence>MVVITKGVDKQIEPRETREKALLNTTVGKLTEKNDALELGTIVMKEENKATLMTLNTRIKELKGELTVYRILIGKKVLGTTPSHKIDVPKPKTFKGARSARGVDNLLWEMEQYLRRDEEGQDVNNNDNCGNGKPQNGKGKPNNKSKEKKSDIQCFLCCGPHKVRDCP</sequence>
<reference evidence="2 3" key="1">
    <citation type="journal article" date="2019" name="Genome Biol. Evol.">
        <title>Insights into the evolution of the New World diploid cottons (Gossypium, subgenus Houzingenia) based on genome sequencing.</title>
        <authorList>
            <person name="Grover C.E."/>
            <person name="Arick M.A. 2nd"/>
            <person name="Thrash A."/>
            <person name="Conover J.L."/>
            <person name="Sanders W.S."/>
            <person name="Peterson D.G."/>
            <person name="Frelichowski J.E."/>
            <person name="Scheffler J.A."/>
            <person name="Scheffler B.E."/>
            <person name="Wendel J.F."/>
        </authorList>
    </citation>
    <scope>NUCLEOTIDE SEQUENCE [LARGE SCALE GENOMIC DNA]</scope>
    <source>
        <strain evidence="2">8</strain>
        <tissue evidence="2">Leaf</tissue>
    </source>
</reference>
<proteinExistence type="predicted"/>
<gene>
    <name evidence="2" type="ORF">Gotri_005588</name>
</gene>
<dbReference type="Proteomes" id="UP000593568">
    <property type="component" value="Unassembled WGS sequence"/>
</dbReference>
<keyword evidence="3" id="KW-1185">Reference proteome</keyword>
<name>A0A7J9EXE9_9ROSI</name>
<feature type="compositionally biased region" description="Low complexity" evidence="1">
    <location>
        <begin position="130"/>
        <end position="140"/>
    </location>
</feature>
<evidence type="ECO:0000313" key="2">
    <source>
        <dbReference type="EMBL" id="MBA0777581.1"/>
    </source>
</evidence>
<dbReference type="EMBL" id="JABEZW010000010">
    <property type="protein sequence ID" value="MBA0777581.1"/>
    <property type="molecule type" value="Genomic_DNA"/>
</dbReference>
<evidence type="ECO:0000313" key="3">
    <source>
        <dbReference type="Proteomes" id="UP000593568"/>
    </source>
</evidence>
<accession>A0A7J9EXE9</accession>
<organism evidence="2 3">
    <name type="scientific">Gossypium trilobum</name>
    <dbReference type="NCBI Taxonomy" id="34281"/>
    <lineage>
        <taxon>Eukaryota</taxon>
        <taxon>Viridiplantae</taxon>
        <taxon>Streptophyta</taxon>
        <taxon>Embryophyta</taxon>
        <taxon>Tracheophyta</taxon>
        <taxon>Spermatophyta</taxon>
        <taxon>Magnoliopsida</taxon>
        <taxon>eudicotyledons</taxon>
        <taxon>Gunneridae</taxon>
        <taxon>Pentapetalae</taxon>
        <taxon>rosids</taxon>
        <taxon>malvids</taxon>
        <taxon>Malvales</taxon>
        <taxon>Malvaceae</taxon>
        <taxon>Malvoideae</taxon>
        <taxon>Gossypium</taxon>
    </lineage>
</organism>
<dbReference type="AlphaFoldDB" id="A0A7J9EXE9"/>